<proteinExistence type="predicted"/>
<sequence>MLPAKKPESLFHFRSWLSFDYQVVACEFCGVTIIWQMHVSFLEHDTIHTVAEQSPASIVDKNTGSDKKIKIAT</sequence>
<evidence type="ECO:0000313" key="1">
    <source>
        <dbReference type="EMBL" id="SBV97127.1"/>
    </source>
</evidence>
<dbReference type="AlphaFoldDB" id="A0A212JCE9"/>
<reference evidence="1" key="1">
    <citation type="submission" date="2016-04" db="EMBL/GenBank/DDBJ databases">
        <authorList>
            <person name="Evans L.H."/>
            <person name="Alamgir A."/>
            <person name="Owens N."/>
            <person name="Weber N.D."/>
            <person name="Virtaneva K."/>
            <person name="Barbian K."/>
            <person name="Babar A."/>
            <person name="Rosenke K."/>
        </authorList>
    </citation>
    <scope>NUCLEOTIDE SEQUENCE</scope>
    <source>
        <strain evidence="1">92-2</strain>
    </source>
</reference>
<organism evidence="1">
    <name type="scientific">uncultured Desulfovibrio sp</name>
    <dbReference type="NCBI Taxonomy" id="167968"/>
    <lineage>
        <taxon>Bacteria</taxon>
        <taxon>Pseudomonadati</taxon>
        <taxon>Thermodesulfobacteriota</taxon>
        <taxon>Desulfovibrionia</taxon>
        <taxon>Desulfovibrionales</taxon>
        <taxon>Desulfovibrionaceae</taxon>
        <taxon>Desulfovibrio</taxon>
        <taxon>environmental samples</taxon>
    </lineage>
</organism>
<accession>A0A212JCE9</accession>
<dbReference type="EMBL" id="FLUP01000001">
    <property type="protein sequence ID" value="SBV97127.1"/>
    <property type="molecule type" value="Genomic_DNA"/>
</dbReference>
<name>A0A212JCE9_9BACT</name>
<protein>
    <submittedName>
        <fullName evidence="1">Uncharacterized protein</fullName>
    </submittedName>
</protein>
<gene>
    <name evidence="1" type="ORF">KM92DES2_10884</name>
</gene>